<dbReference type="Pfam" id="PF06902">
    <property type="entry name" value="Fer4_19"/>
    <property type="match status" value="1"/>
</dbReference>
<name>A0A3D9CNF6_9FLAO</name>
<protein>
    <submittedName>
        <fullName evidence="2">(4Fe-4S)-binding protein</fullName>
    </submittedName>
</protein>
<dbReference type="Proteomes" id="UP000256769">
    <property type="component" value="Unassembled WGS sequence"/>
</dbReference>
<dbReference type="EMBL" id="QNUE01000006">
    <property type="protein sequence ID" value="REC67189.1"/>
    <property type="molecule type" value="Genomic_DNA"/>
</dbReference>
<evidence type="ECO:0000313" key="3">
    <source>
        <dbReference type="Proteomes" id="UP000256769"/>
    </source>
</evidence>
<gene>
    <name evidence="2" type="ORF">DRF59_09630</name>
</gene>
<keyword evidence="3" id="KW-1185">Reference proteome</keyword>
<accession>A0A3D9CNF6</accession>
<dbReference type="OrthoDB" id="9795032at2"/>
<sequence length="74" mass="8659">MNMEIHEYLNGDITVIWQPQKCIHSAVCVKMLPKVYNPKERPWIKAENATPEELKKQIDQCPSGALSYKFNRQK</sequence>
<evidence type="ECO:0000313" key="2">
    <source>
        <dbReference type="EMBL" id="REC67189.1"/>
    </source>
</evidence>
<proteinExistence type="predicted"/>
<evidence type="ECO:0000259" key="1">
    <source>
        <dbReference type="Pfam" id="PF06902"/>
    </source>
</evidence>
<dbReference type="AlphaFoldDB" id="A0A3D9CNF6"/>
<feature type="domain" description="Divergent 4Fe-4S mono-cluster" evidence="1">
    <location>
        <begin position="8"/>
        <end position="68"/>
    </location>
</feature>
<dbReference type="Gene3D" id="3.30.70.20">
    <property type="match status" value="1"/>
</dbReference>
<comment type="caution">
    <text evidence="2">The sequence shown here is derived from an EMBL/GenBank/DDBJ whole genome shotgun (WGS) entry which is preliminary data.</text>
</comment>
<organism evidence="2 3">
    <name type="scientific">Chryseobacterium flavum</name>
    <dbReference type="NCBI Taxonomy" id="415851"/>
    <lineage>
        <taxon>Bacteria</taxon>
        <taxon>Pseudomonadati</taxon>
        <taxon>Bacteroidota</taxon>
        <taxon>Flavobacteriia</taxon>
        <taxon>Flavobacteriales</taxon>
        <taxon>Weeksellaceae</taxon>
        <taxon>Chryseobacterium group</taxon>
        <taxon>Chryseobacterium</taxon>
    </lineage>
</organism>
<dbReference type="InterPro" id="IPR010693">
    <property type="entry name" value="Divergent_4Fe-4S_mono-cluster"/>
</dbReference>
<reference evidence="2 3" key="1">
    <citation type="journal article" date="2007" name="Int. J. Syst. Evol. Microbiol.">
        <title>Chryseobacterium flavum sp. nov., isolated from polluted soil.</title>
        <authorList>
            <person name="Zhou Y."/>
            <person name="Dong J."/>
            <person name="Wang X."/>
            <person name="Huang X."/>
            <person name="Zhang K.Y."/>
            <person name="Zhang Y.Q."/>
            <person name="Guo Y.F."/>
            <person name="Lai R."/>
            <person name="Li W.J."/>
        </authorList>
    </citation>
    <scope>NUCLEOTIDE SEQUENCE [LARGE SCALE GENOMIC DNA]</scope>
    <source>
        <strain evidence="2 3">KCTC 12877</strain>
    </source>
</reference>